<dbReference type="EMBL" id="PCWK01000033">
    <property type="protein sequence ID" value="PIR02476.1"/>
    <property type="molecule type" value="Genomic_DNA"/>
</dbReference>
<organism evidence="1 2">
    <name type="scientific">Candidatus Nealsonbacteria bacterium CG11_big_fil_rev_8_21_14_0_20_35_11</name>
    <dbReference type="NCBI Taxonomy" id="1974713"/>
    <lineage>
        <taxon>Bacteria</taxon>
        <taxon>Candidatus Nealsoniibacteriota</taxon>
    </lineage>
</organism>
<dbReference type="Proteomes" id="UP000231139">
    <property type="component" value="Unassembled WGS sequence"/>
</dbReference>
<comment type="caution">
    <text evidence="1">The sequence shown here is derived from an EMBL/GenBank/DDBJ whole genome shotgun (WGS) entry which is preliminary data.</text>
</comment>
<reference evidence="1 2" key="1">
    <citation type="submission" date="2017-09" db="EMBL/GenBank/DDBJ databases">
        <title>Depth-based differentiation of microbial function through sediment-hosted aquifers and enrichment of novel symbionts in the deep terrestrial subsurface.</title>
        <authorList>
            <person name="Probst A.J."/>
            <person name="Ladd B."/>
            <person name="Jarett J.K."/>
            <person name="Geller-Mcgrath D.E."/>
            <person name="Sieber C.M."/>
            <person name="Emerson J.B."/>
            <person name="Anantharaman K."/>
            <person name="Thomas B.C."/>
            <person name="Malmstrom R."/>
            <person name="Stieglmeier M."/>
            <person name="Klingl A."/>
            <person name="Woyke T."/>
            <person name="Ryan C.M."/>
            <person name="Banfield J.F."/>
        </authorList>
    </citation>
    <scope>NUCLEOTIDE SEQUENCE [LARGE SCALE GENOMIC DNA]</scope>
    <source>
        <strain evidence="1">CG11_big_fil_rev_8_21_14_0_20_35_11</strain>
    </source>
</reference>
<proteinExistence type="predicted"/>
<protein>
    <submittedName>
        <fullName evidence="1">Uncharacterized protein</fullName>
    </submittedName>
</protein>
<name>A0A2H0N2X9_9BACT</name>
<evidence type="ECO:0000313" key="1">
    <source>
        <dbReference type="EMBL" id="PIR02476.1"/>
    </source>
</evidence>
<evidence type="ECO:0000313" key="2">
    <source>
        <dbReference type="Proteomes" id="UP000231139"/>
    </source>
</evidence>
<accession>A0A2H0N2X9</accession>
<gene>
    <name evidence="1" type="ORF">COV62_01350</name>
</gene>
<sequence length="149" mass="16935">MIISPDVRIKSTIRSGSVYLFKEDSFENCNKKHYFIVLNSNPLSGELLFLVWAKTLSAKVYLYIDNSSLPLDTFVDITEQCDWCPNPTVVDCNNLIEKDISELIDKLKDKKLDMIGLVSVDTLKNLVAGVLKSPLVDRRIKKLLQVDNQ</sequence>
<dbReference type="AlphaFoldDB" id="A0A2H0N2X9"/>